<keyword evidence="7" id="KW-0472">Membrane</keyword>
<evidence type="ECO:0000313" key="10">
    <source>
        <dbReference type="EMBL" id="CCX04494.1"/>
    </source>
</evidence>
<dbReference type="eggNOG" id="KOG0393">
    <property type="taxonomic scope" value="Eukaryota"/>
</dbReference>
<keyword evidence="5" id="KW-0547">Nucleotide-binding</keyword>
<dbReference type="FunFam" id="3.40.50.300:FF:000983">
    <property type="entry name" value="Rho family GTPase"/>
    <property type="match status" value="1"/>
</dbReference>
<gene>
    <name evidence="10" type="ORF">PCON_02464</name>
</gene>
<dbReference type="PROSITE" id="PS51419">
    <property type="entry name" value="RAB"/>
    <property type="match status" value="1"/>
</dbReference>
<evidence type="ECO:0000256" key="2">
    <source>
        <dbReference type="ARBA" id="ARBA00010142"/>
    </source>
</evidence>
<dbReference type="GO" id="GO:0007264">
    <property type="term" value="P:small GTPase-mediated signal transduction"/>
    <property type="evidence" value="ECO:0007669"/>
    <property type="project" value="InterPro"/>
</dbReference>
<keyword evidence="11" id="KW-1185">Reference proteome</keyword>
<proteinExistence type="inferred from homology"/>
<dbReference type="OMA" id="YEKWIQE"/>
<evidence type="ECO:0000256" key="6">
    <source>
        <dbReference type="ARBA" id="ARBA00023134"/>
    </source>
</evidence>
<comment type="similarity">
    <text evidence="2">Belongs to the small GTPase superfamily. Rho family.</text>
</comment>
<name>U4KY42_PYROM</name>
<dbReference type="SMART" id="SM00173">
    <property type="entry name" value="RAS"/>
    <property type="match status" value="1"/>
</dbReference>
<protein>
    <submittedName>
        <fullName evidence="10">Similar to Ras-like GTP-binding protein rhoA acc. no. Q22038</fullName>
    </submittedName>
</protein>
<dbReference type="InterPro" id="IPR003578">
    <property type="entry name" value="Small_GTPase_Rho"/>
</dbReference>
<dbReference type="GO" id="GO:0003924">
    <property type="term" value="F:GTPase activity"/>
    <property type="evidence" value="ECO:0007669"/>
    <property type="project" value="InterPro"/>
</dbReference>
<dbReference type="SMART" id="SM00175">
    <property type="entry name" value="RAB"/>
    <property type="match status" value="1"/>
</dbReference>
<dbReference type="NCBIfam" id="TIGR00231">
    <property type="entry name" value="small_GTP"/>
    <property type="match status" value="1"/>
</dbReference>
<reference evidence="10 11" key="1">
    <citation type="journal article" date="2013" name="PLoS Genet.">
        <title>The genome and development-dependent transcriptomes of Pyronema confluens: a window into fungal evolution.</title>
        <authorList>
            <person name="Traeger S."/>
            <person name="Altegoer F."/>
            <person name="Freitag M."/>
            <person name="Gabaldon T."/>
            <person name="Kempken F."/>
            <person name="Kumar A."/>
            <person name="Marcet-Houben M."/>
            <person name="Poggeler S."/>
            <person name="Stajich J.E."/>
            <person name="Nowrousian M."/>
        </authorList>
    </citation>
    <scope>NUCLEOTIDE SEQUENCE [LARGE SCALE GENOMIC DNA]</scope>
    <source>
        <strain evidence="11">CBS 100304</strain>
        <tissue evidence="10">Vegetative mycelium</tissue>
    </source>
</reference>
<dbReference type="Proteomes" id="UP000018144">
    <property type="component" value="Unassembled WGS sequence"/>
</dbReference>
<dbReference type="GO" id="GO:0005525">
    <property type="term" value="F:GTP binding"/>
    <property type="evidence" value="ECO:0007669"/>
    <property type="project" value="UniProtKB-KW"/>
</dbReference>
<dbReference type="GO" id="GO:0005886">
    <property type="term" value="C:plasma membrane"/>
    <property type="evidence" value="ECO:0007669"/>
    <property type="project" value="UniProtKB-SubCell"/>
</dbReference>
<evidence type="ECO:0000256" key="3">
    <source>
        <dbReference type="ARBA" id="ARBA00022475"/>
    </source>
</evidence>
<dbReference type="InterPro" id="IPR001806">
    <property type="entry name" value="Small_GTPase"/>
</dbReference>
<evidence type="ECO:0000256" key="7">
    <source>
        <dbReference type="ARBA" id="ARBA00023136"/>
    </source>
</evidence>
<evidence type="ECO:0000256" key="9">
    <source>
        <dbReference type="ARBA" id="ARBA00023289"/>
    </source>
</evidence>
<dbReference type="AlphaFoldDB" id="U4KY42"/>
<dbReference type="SUPFAM" id="SSF52540">
    <property type="entry name" value="P-loop containing nucleoside triphosphate hydrolases"/>
    <property type="match status" value="1"/>
</dbReference>
<dbReference type="PRINTS" id="PR00449">
    <property type="entry name" value="RASTRNSFRMNG"/>
</dbReference>
<dbReference type="PROSITE" id="PS51421">
    <property type="entry name" value="RAS"/>
    <property type="match status" value="1"/>
</dbReference>
<accession>U4KY42</accession>
<dbReference type="PROSITE" id="PS51420">
    <property type="entry name" value="RHO"/>
    <property type="match status" value="1"/>
</dbReference>
<evidence type="ECO:0000256" key="8">
    <source>
        <dbReference type="ARBA" id="ARBA00023288"/>
    </source>
</evidence>
<evidence type="ECO:0000313" key="11">
    <source>
        <dbReference type="Proteomes" id="UP000018144"/>
    </source>
</evidence>
<dbReference type="EMBL" id="HF935206">
    <property type="protein sequence ID" value="CCX04494.1"/>
    <property type="molecule type" value="Genomic_DNA"/>
</dbReference>
<evidence type="ECO:0000256" key="4">
    <source>
        <dbReference type="ARBA" id="ARBA00022481"/>
    </source>
</evidence>
<keyword evidence="3" id="KW-1003">Cell membrane</keyword>
<dbReference type="Gene3D" id="3.40.50.300">
    <property type="entry name" value="P-loop containing nucleotide triphosphate hydrolases"/>
    <property type="match status" value="1"/>
</dbReference>
<dbReference type="SMART" id="SM00174">
    <property type="entry name" value="RHO"/>
    <property type="match status" value="1"/>
</dbReference>
<dbReference type="InterPro" id="IPR005225">
    <property type="entry name" value="Small_GTP-bd"/>
</dbReference>
<keyword evidence="4" id="KW-0488">Methylation</keyword>
<keyword evidence="9" id="KW-0636">Prenylation</keyword>
<keyword evidence="6" id="KW-0342">GTP-binding</keyword>
<dbReference type="InterPro" id="IPR027417">
    <property type="entry name" value="P-loop_NTPase"/>
</dbReference>
<comment type="subcellular location">
    <subcellularLocation>
        <location evidence="1">Cell membrane</location>
        <topology evidence="1">Lipid-anchor</topology>
        <orientation evidence="1">Cytoplasmic side</orientation>
    </subcellularLocation>
</comment>
<dbReference type="PANTHER" id="PTHR24072">
    <property type="entry name" value="RHO FAMILY GTPASE"/>
    <property type="match status" value="1"/>
</dbReference>
<evidence type="ECO:0000256" key="1">
    <source>
        <dbReference type="ARBA" id="ARBA00004342"/>
    </source>
</evidence>
<evidence type="ECO:0000256" key="5">
    <source>
        <dbReference type="ARBA" id="ARBA00022741"/>
    </source>
</evidence>
<sequence>MPKRTSSKRSGASASGLPVRRKLVIVGDGACGKTCLLIRFSSNTFDPDAYVPTVFENYVKDITHSNGTKVELTLWDTAGQEDYDRLRPLSYPDSDVVLISFAVDSPDSLNNVYEKWIQEVKHFCPNIPILLVAMKRDLRSDQGAVRRLQQREGRGPVTMEEGQKAARELQCSSYVECSSKTGEGVYEVFERASTLGAGPTKKKGSSCVIL</sequence>
<dbReference type="OrthoDB" id="8830751at2759"/>
<dbReference type="STRING" id="1076935.U4KY42"/>
<keyword evidence="8" id="KW-0449">Lipoprotein</keyword>
<organism evidence="10 11">
    <name type="scientific">Pyronema omphalodes (strain CBS 100304)</name>
    <name type="common">Pyronema confluens</name>
    <dbReference type="NCBI Taxonomy" id="1076935"/>
    <lineage>
        <taxon>Eukaryota</taxon>
        <taxon>Fungi</taxon>
        <taxon>Dikarya</taxon>
        <taxon>Ascomycota</taxon>
        <taxon>Pezizomycotina</taxon>
        <taxon>Pezizomycetes</taxon>
        <taxon>Pezizales</taxon>
        <taxon>Pyronemataceae</taxon>
        <taxon>Pyronema</taxon>
    </lineage>
</organism>
<dbReference type="Pfam" id="PF00071">
    <property type="entry name" value="Ras"/>
    <property type="match status" value="1"/>
</dbReference>